<feature type="domain" description="FHA" evidence="3">
    <location>
        <begin position="179"/>
        <end position="231"/>
    </location>
</feature>
<gene>
    <name evidence="4" type="ORF">Cch01nite_23590</name>
</gene>
<evidence type="ECO:0000259" key="3">
    <source>
        <dbReference type="PROSITE" id="PS50006"/>
    </source>
</evidence>
<dbReference type="AlphaFoldDB" id="A0A919TZD9"/>
<dbReference type="CDD" id="cd00060">
    <property type="entry name" value="FHA"/>
    <property type="match status" value="1"/>
</dbReference>
<accession>A0A919TZD9</accession>
<evidence type="ECO:0000313" key="5">
    <source>
        <dbReference type="Proteomes" id="UP000632740"/>
    </source>
</evidence>
<keyword evidence="1" id="KW-0597">Phosphoprotein</keyword>
<dbReference type="RefSeq" id="WP_203754087.1">
    <property type="nucleotide sequence ID" value="NZ_BONK01000007.1"/>
</dbReference>
<sequence>MTAPQGAFAAVDEAPDLARRSGGTRAPVPVDLGAFAPAGGAGRAWPLLDAVLLVVVPVALGLTTVLWLGAAALVVAVPAGGAGLLRTGRTPAQRLLGLRTVARATALPPTVRSLLAADVVTVDVRHGGDPLRFEPRPTAVPPAPPPALSVDPWAATGEHAGHVVLLLDDGAVVPVPAPTVLGRNPAPSRPDGLAVRVTDLSRTLSRSHVEVAPHPAGLQVTDLGSANGTAVALPGGAFEVLVPGATAVVPVGGRLAIGDRTIVVADRSAVEVAP</sequence>
<dbReference type="EMBL" id="BONK01000007">
    <property type="protein sequence ID" value="GIG21635.1"/>
    <property type="molecule type" value="Genomic_DNA"/>
</dbReference>
<dbReference type="PROSITE" id="PS50006">
    <property type="entry name" value="FHA_DOMAIN"/>
    <property type="match status" value="1"/>
</dbReference>
<reference evidence="4" key="1">
    <citation type="submission" date="2021-01" db="EMBL/GenBank/DDBJ databases">
        <title>Whole genome shotgun sequence of Cellulomonas chitinilytica NBRC 110799.</title>
        <authorList>
            <person name="Komaki H."/>
            <person name="Tamura T."/>
        </authorList>
    </citation>
    <scope>NUCLEOTIDE SEQUENCE</scope>
    <source>
        <strain evidence="4">NBRC 110799</strain>
    </source>
</reference>
<evidence type="ECO:0000256" key="2">
    <source>
        <dbReference type="SAM" id="Phobius"/>
    </source>
</evidence>
<keyword evidence="2" id="KW-0812">Transmembrane</keyword>
<dbReference type="InterPro" id="IPR008984">
    <property type="entry name" value="SMAD_FHA_dom_sf"/>
</dbReference>
<feature type="transmembrane region" description="Helical" evidence="2">
    <location>
        <begin position="52"/>
        <end position="85"/>
    </location>
</feature>
<comment type="caution">
    <text evidence="4">The sequence shown here is derived from an EMBL/GenBank/DDBJ whole genome shotgun (WGS) entry which is preliminary data.</text>
</comment>
<keyword evidence="5" id="KW-1185">Reference proteome</keyword>
<keyword evidence="2" id="KW-1133">Transmembrane helix</keyword>
<keyword evidence="2" id="KW-0472">Membrane</keyword>
<dbReference type="InterPro" id="IPR000253">
    <property type="entry name" value="FHA_dom"/>
</dbReference>
<evidence type="ECO:0000256" key="1">
    <source>
        <dbReference type="ARBA" id="ARBA00022553"/>
    </source>
</evidence>
<proteinExistence type="predicted"/>
<name>A0A919TZD9_9CELL</name>
<dbReference type="Proteomes" id="UP000632740">
    <property type="component" value="Unassembled WGS sequence"/>
</dbReference>
<dbReference type="SUPFAM" id="SSF49879">
    <property type="entry name" value="SMAD/FHA domain"/>
    <property type="match status" value="1"/>
</dbReference>
<evidence type="ECO:0000313" key="4">
    <source>
        <dbReference type="EMBL" id="GIG21635.1"/>
    </source>
</evidence>
<protein>
    <recommendedName>
        <fullName evidence="3">FHA domain-containing protein</fullName>
    </recommendedName>
</protein>
<dbReference type="Gene3D" id="2.60.200.20">
    <property type="match status" value="1"/>
</dbReference>
<organism evidence="4 5">
    <name type="scientific">Cellulomonas chitinilytica</name>
    <dbReference type="NCBI Taxonomy" id="398759"/>
    <lineage>
        <taxon>Bacteria</taxon>
        <taxon>Bacillati</taxon>
        <taxon>Actinomycetota</taxon>
        <taxon>Actinomycetes</taxon>
        <taxon>Micrococcales</taxon>
        <taxon>Cellulomonadaceae</taxon>
        <taxon>Cellulomonas</taxon>
    </lineage>
</organism>